<dbReference type="Proteomes" id="UP000008216">
    <property type="component" value="Chromosome"/>
</dbReference>
<dbReference type="HOGENOM" id="CLU_2537221_0_0_6"/>
<accession>A0A0H2YWV9</accession>
<name>A0A0H2YWV9_ECOK1</name>
<reference evidence="1 2" key="1">
    <citation type="journal article" date="2007" name="J. Bacteriol.">
        <title>The genome sequence of avian pathogenic Escherichia coli strain O1:K1:H7 shares strong similarities with human extraintestinal pathogenic E. coli genomes.</title>
        <authorList>
            <person name="Johnson T.J."/>
            <person name="Kariyawasam S."/>
            <person name="Wannemuehler Y."/>
            <person name="Mangiamele P."/>
            <person name="Johnson S.J."/>
            <person name="Doetkott C."/>
            <person name="Skyberg J.A."/>
            <person name="Lynne A.M."/>
            <person name="Johnson J.R."/>
            <person name="Nolan L.K."/>
        </authorList>
    </citation>
    <scope>NUCLEOTIDE SEQUENCE [LARGE SCALE GENOMIC DNA]</scope>
    <source>
        <strain evidence="1">APEC O1</strain>
    </source>
</reference>
<dbReference type="AlphaFoldDB" id="A0A0H2YWV9"/>
<protein>
    <submittedName>
        <fullName evidence="1">Uncharacterized protein</fullName>
    </submittedName>
</protein>
<keyword evidence="2" id="KW-1185">Reference proteome</keyword>
<dbReference type="EMBL" id="CP000468">
    <property type="protein sequence ID" value="ABJ00072.1"/>
    <property type="molecule type" value="Genomic_DNA"/>
</dbReference>
<organism evidence="1 2">
    <name type="scientific">Escherichia coli O1:K1 / APEC</name>
    <dbReference type="NCBI Taxonomy" id="405955"/>
    <lineage>
        <taxon>Bacteria</taxon>
        <taxon>Pseudomonadati</taxon>
        <taxon>Pseudomonadota</taxon>
        <taxon>Gammaproteobacteria</taxon>
        <taxon>Enterobacterales</taxon>
        <taxon>Enterobacteriaceae</taxon>
        <taxon>Escherichia</taxon>
    </lineage>
</organism>
<evidence type="ECO:0000313" key="1">
    <source>
        <dbReference type="EMBL" id="ABJ00072.1"/>
    </source>
</evidence>
<gene>
    <name evidence="1" type="ORF">APECO1_1399</name>
</gene>
<evidence type="ECO:0000313" key="2">
    <source>
        <dbReference type="Proteomes" id="UP000008216"/>
    </source>
</evidence>
<dbReference type="AntiFam" id="ANF00019">
    <property type="entry name" value="tRNA translation"/>
</dbReference>
<dbReference type="KEGG" id="ecv:APECO1_1399"/>
<sequence length="83" mass="9279">MAGVPGFEPGNAGIKNRCLTAWRYPIRTTLSGEWCGRRDLNSHTLRRQNLNLVRLPISPLPQKKDGGYDGIRTCDPIIMSDVL</sequence>
<proteinExistence type="predicted"/>